<comment type="cofactor">
    <cofactor evidence="9">
        <name>Mg(2+)</name>
        <dbReference type="ChEBI" id="CHEBI:18420"/>
    </cofactor>
    <text evidence="9">Binds 2 Mg(2+) per subunit.</text>
</comment>
<keyword evidence="6" id="KW-0693">Viral RNA replication</keyword>
<dbReference type="GO" id="GO:0046872">
    <property type="term" value="F:metal ion binding"/>
    <property type="evidence" value="ECO:0007669"/>
    <property type="project" value="UniProtKB-KW"/>
</dbReference>
<dbReference type="PROSITE" id="PS50522">
    <property type="entry name" value="RDRP_PHAGE"/>
    <property type="match status" value="1"/>
</dbReference>
<dbReference type="InterPro" id="IPR007096">
    <property type="entry name" value="RNA-dir_Rpol_cat_phage"/>
</dbReference>
<reference evidence="11 12" key="1">
    <citation type="submission" date="2020-09" db="EMBL/GenBank/DDBJ databases">
        <title>Leviviricetes taxonomy.</title>
        <authorList>
            <person name="Stockdale S.R."/>
            <person name="Callanan J."/>
            <person name="Adriaenssens E.M."/>
            <person name="Kuhn J.H."/>
            <person name="Rumnieks J."/>
            <person name="Shkoporov A."/>
            <person name="Draper L.A."/>
            <person name="Ross P."/>
            <person name="Hill C."/>
        </authorList>
    </citation>
    <scope>NUCLEOTIDE SEQUENCE [LARGE SCALE GENOMIC DNA]</scope>
</reference>
<feature type="binding site" evidence="9">
    <location>
        <position position="353"/>
    </location>
    <ligand>
        <name>Mg(2+)</name>
        <dbReference type="ChEBI" id="CHEBI:18420"/>
        <label>2</label>
    </ligand>
</feature>
<dbReference type="Pfam" id="PF03431">
    <property type="entry name" value="RNA_replicase_B"/>
    <property type="match status" value="1"/>
</dbReference>
<dbReference type="EMBL" id="BK014207">
    <property type="protein sequence ID" value="DAD52793.1"/>
    <property type="molecule type" value="Genomic_RNA"/>
</dbReference>
<dbReference type="GO" id="GO:0039694">
    <property type="term" value="P:viral RNA genome replication"/>
    <property type="evidence" value="ECO:0007669"/>
    <property type="project" value="InterPro"/>
</dbReference>
<dbReference type="EC" id="2.7.7.48" evidence="1"/>
<keyword evidence="2 11" id="KW-0696">RNA-directed RNA polymerase</keyword>
<dbReference type="GO" id="GO:0000166">
    <property type="term" value="F:nucleotide binding"/>
    <property type="evidence" value="ECO:0007669"/>
    <property type="project" value="UniProtKB-KW"/>
</dbReference>
<dbReference type="RefSeq" id="YP_010769402.1">
    <property type="nucleotide sequence ID" value="NC_073963.1"/>
</dbReference>
<comment type="catalytic activity">
    <reaction evidence="8">
        <text>RNA(n) + a ribonucleoside 5'-triphosphate = RNA(n+1) + diphosphate</text>
        <dbReference type="Rhea" id="RHEA:21248"/>
        <dbReference type="Rhea" id="RHEA-COMP:14527"/>
        <dbReference type="Rhea" id="RHEA-COMP:17342"/>
        <dbReference type="ChEBI" id="CHEBI:33019"/>
        <dbReference type="ChEBI" id="CHEBI:61557"/>
        <dbReference type="ChEBI" id="CHEBI:140395"/>
        <dbReference type="EC" id="2.7.7.48"/>
    </reaction>
</comment>
<keyword evidence="9" id="KW-0460">Magnesium</keyword>
<evidence type="ECO:0000259" key="10">
    <source>
        <dbReference type="PROSITE" id="PS50522"/>
    </source>
</evidence>
<organism evidence="11 12">
    <name type="scientific">ssRNA phage SRR7976325_19</name>
    <dbReference type="NCBI Taxonomy" id="2786706"/>
    <lineage>
        <taxon>Viruses</taxon>
        <taxon>Riboviria</taxon>
        <taxon>Orthornavirae</taxon>
        <taxon>Lenarviricota</taxon>
        <taxon>Leviviricetes</taxon>
        <taxon>Norzivirales</taxon>
        <taxon>Fiersviridae</taxon>
        <taxon>Imeberivirus</taxon>
        <taxon>Imeberivirus luticola</taxon>
    </lineage>
</organism>
<proteinExistence type="predicted"/>
<keyword evidence="4" id="KW-0548">Nucleotidyltransferase</keyword>
<sequence>MYAFNDTVSVVLLLLEDIDTPRSLMVKLLIEHEEWGQLGNLTIDPAHYLTADAYFKDAMATEILRKCKNLPGVNPENLRIEAEQKWIEAEKLCATTNARFANYLSGYYPDMDGRLIQFMERVKRRISRLLGALPNALDECKHGKGATYDDVGQYCTVLHKMQSQPTMTPLLQPLLLLEEQNAWFRALCHRDISVPKIVKGNRFATVPKTIKGDRSIGVEPSINIWYQLGVGRYLRRRLKAIANIDLDEGQTLHRALARVGSLDGSLATIDLSSASDTVARNVVDYLLPESWAMLLNSLRSTKTLFKKGKNSYDAYILEKHSSMGNGYTFELETLIFWAIARECSPVAYVYGDDIIVTSDSAREVLLALKFFGFVPNPDKCFISGPFRESCGGDYFNGQNVRPYYLKEVPNEPQEWVAFANGLYHLGTRITGCPDGLASCIRRAYLRCLGFIPSDIRRIKGPPELGDVCLSTTDPATWRTRVINWIRYVQIYRPVGRHMPLSRFDPDVQLAAALYGVKPRGPLIRGCVVGHKKDWVAYS</sequence>
<keyword evidence="5" id="KW-0547">Nucleotide-binding</keyword>
<dbReference type="GO" id="GO:0003968">
    <property type="term" value="F:RNA-directed RNA polymerase activity"/>
    <property type="evidence" value="ECO:0007669"/>
    <property type="project" value="UniProtKB-KW"/>
</dbReference>
<evidence type="ECO:0000313" key="11">
    <source>
        <dbReference type="EMBL" id="DAD52793.1"/>
    </source>
</evidence>
<evidence type="ECO:0000256" key="5">
    <source>
        <dbReference type="ARBA" id="ARBA00022741"/>
    </source>
</evidence>
<gene>
    <name evidence="11" type="primary">SRR7976325_19_4</name>
</gene>
<evidence type="ECO:0000256" key="9">
    <source>
        <dbReference type="PIRSR" id="PIRSR605093-1"/>
    </source>
</evidence>
<dbReference type="InterPro" id="IPR005093">
    <property type="entry name" value="RNArep_beta"/>
</dbReference>
<dbReference type="Proteomes" id="UP000681056">
    <property type="component" value="Segment"/>
</dbReference>
<evidence type="ECO:0000256" key="7">
    <source>
        <dbReference type="ARBA" id="ARBA00030248"/>
    </source>
</evidence>
<protein>
    <recommendedName>
        <fullName evidence="1">RNA-directed RNA polymerase</fullName>
        <ecNumber evidence="1">2.7.7.48</ecNumber>
    </recommendedName>
    <alternativeName>
        <fullName evidence="7">RNA replicase beta chain</fullName>
    </alternativeName>
</protein>
<evidence type="ECO:0000256" key="8">
    <source>
        <dbReference type="ARBA" id="ARBA00048744"/>
    </source>
</evidence>
<evidence type="ECO:0000256" key="3">
    <source>
        <dbReference type="ARBA" id="ARBA00022679"/>
    </source>
</evidence>
<feature type="binding site" evidence="9">
    <location>
        <position position="352"/>
    </location>
    <ligand>
        <name>Mg(2+)</name>
        <dbReference type="ChEBI" id="CHEBI:18420"/>
        <label>2</label>
    </ligand>
</feature>
<keyword evidence="3" id="KW-0808">Transferase</keyword>
<feature type="domain" description="RdRp catalytic" evidence="10">
    <location>
        <begin position="255"/>
        <end position="384"/>
    </location>
</feature>
<name>A0A8S5L529_9VIRU</name>
<dbReference type="SUPFAM" id="SSF56672">
    <property type="entry name" value="DNA/RNA polymerases"/>
    <property type="match status" value="1"/>
</dbReference>
<evidence type="ECO:0000256" key="6">
    <source>
        <dbReference type="ARBA" id="ARBA00022953"/>
    </source>
</evidence>
<evidence type="ECO:0000256" key="4">
    <source>
        <dbReference type="ARBA" id="ARBA00022695"/>
    </source>
</evidence>
<accession>A0A8S5L529</accession>
<dbReference type="KEGG" id="vg:80398406"/>
<feature type="binding site" evidence="9">
    <location>
        <position position="270"/>
    </location>
    <ligand>
        <name>Mg(2+)</name>
        <dbReference type="ChEBI" id="CHEBI:18420"/>
        <label>2</label>
    </ligand>
</feature>
<evidence type="ECO:0000256" key="2">
    <source>
        <dbReference type="ARBA" id="ARBA00022484"/>
    </source>
</evidence>
<evidence type="ECO:0000256" key="1">
    <source>
        <dbReference type="ARBA" id="ARBA00012494"/>
    </source>
</evidence>
<keyword evidence="12" id="KW-1185">Reference proteome</keyword>
<evidence type="ECO:0000313" key="12">
    <source>
        <dbReference type="Proteomes" id="UP000681056"/>
    </source>
</evidence>
<keyword evidence="9" id="KW-0479">Metal-binding</keyword>
<dbReference type="InterPro" id="IPR043502">
    <property type="entry name" value="DNA/RNA_pol_sf"/>
</dbReference>
<dbReference type="GeneID" id="80398406"/>